<dbReference type="InterPro" id="IPR000182">
    <property type="entry name" value="GNAT_dom"/>
</dbReference>
<gene>
    <name evidence="4" type="ORF">NM961_14920</name>
</gene>
<evidence type="ECO:0000313" key="4">
    <source>
        <dbReference type="EMBL" id="MCQ4166012.1"/>
    </source>
</evidence>
<feature type="domain" description="N-acetyltransferase" evidence="3">
    <location>
        <begin position="4"/>
        <end position="154"/>
    </location>
</feature>
<dbReference type="RefSeq" id="WP_255915200.1">
    <property type="nucleotide sequence ID" value="NZ_JANFQO010000013.1"/>
</dbReference>
<dbReference type="PANTHER" id="PTHR43877">
    <property type="entry name" value="AMINOALKYLPHOSPHONATE N-ACETYLTRANSFERASE-RELATED-RELATED"/>
    <property type="match status" value="1"/>
</dbReference>
<dbReference type="PROSITE" id="PS51186">
    <property type="entry name" value="GNAT"/>
    <property type="match status" value="1"/>
</dbReference>
<evidence type="ECO:0000256" key="1">
    <source>
        <dbReference type="ARBA" id="ARBA00022679"/>
    </source>
</evidence>
<dbReference type="Gene3D" id="3.40.630.30">
    <property type="match status" value="1"/>
</dbReference>
<dbReference type="PANTHER" id="PTHR43877:SF2">
    <property type="entry name" value="AMINOALKYLPHOSPHONATE N-ACETYLTRANSFERASE-RELATED"/>
    <property type="match status" value="1"/>
</dbReference>
<evidence type="ECO:0000313" key="5">
    <source>
        <dbReference type="Proteomes" id="UP001165498"/>
    </source>
</evidence>
<dbReference type="SUPFAM" id="SSF55729">
    <property type="entry name" value="Acyl-CoA N-acyltransferases (Nat)"/>
    <property type="match status" value="1"/>
</dbReference>
<dbReference type="InterPro" id="IPR050832">
    <property type="entry name" value="Bact_Acetyltransf"/>
</dbReference>
<keyword evidence="1" id="KW-0808">Transferase</keyword>
<keyword evidence="5" id="KW-1185">Reference proteome</keyword>
<accession>A0ABT1QUP5</accession>
<dbReference type="EMBL" id="JANFQO010000013">
    <property type="protein sequence ID" value="MCQ4166012.1"/>
    <property type="molecule type" value="Genomic_DNA"/>
</dbReference>
<dbReference type="Proteomes" id="UP001165498">
    <property type="component" value="Unassembled WGS sequence"/>
</dbReference>
<sequence length="154" mass="17760">MTAIPVRAATREDIAFLVQSNAAMAWETEQRRLDLDLLQRGVSGVFEQPGRGVYRIAERDGRAAGCLLLTREWSDWRNGDWWWIQSVYVGEEHRRHGVFGALYRSVEAEARAAGAVGLRLYVEWENERAQRTYEALGMQREHYHMYRKGFIAGG</sequence>
<protein>
    <submittedName>
        <fullName evidence="4">GNAT family N-acetyltransferase</fullName>
    </submittedName>
</protein>
<dbReference type="CDD" id="cd04301">
    <property type="entry name" value="NAT_SF"/>
    <property type="match status" value="1"/>
</dbReference>
<dbReference type="InterPro" id="IPR016181">
    <property type="entry name" value="Acyl_CoA_acyltransferase"/>
</dbReference>
<evidence type="ECO:0000259" key="3">
    <source>
        <dbReference type="PROSITE" id="PS51186"/>
    </source>
</evidence>
<keyword evidence="2" id="KW-0012">Acyltransferase</keyword>
<name>A0ABT1QUP5_9GAMM</name>
<dbReference type="Pfam" id="PF00583">
    <property type="entry name" value="Acetyltransf_1"/>
    <property type="match status" value="1"/>
</dbReference>
<evidence type="ECO:0000256" key="2">
    <source>
        <dbReference type="ARBA" id="ARBA00023315"/>
    </source>
</evidence>
<proteinExistence type="predicted"/>
<comment type="caution">
    <text evidence="4">The sequence shown here is derived from an EMBL/GenBank/DDBJ whole genome shotgun (WGS) entry which is preliminary data.</text>
</comment>
<organism evidence="4 5">
    <name type="scientific">Tahibacter harae</name>
    <dbReference type="NCBI Taxonomy" id="2963937"/>
    <lineage>
        <taxon>Bacteria</taxon>
        <taxon>Pseudomonadati</taxon>
        <taxon>Pseudomonadota</taxon>
        <taxon>Gammaproteobacteria</taxon>
        <taxon>Lysobacterales</taxon>
        <taxon>Rhodanobacteraceae</taxon>
        <taxon>Tahibacter</taxon>
    </lineage>
</organism>
<reference evidence="4" key="1">
    <citation type="submission" date="2022-07" db="EMBL/GenBank/DDBJ databases">
        <title>Tahibacter sp., a new gammaproteobacterium isolated from the silt sample collected at pig farm.</title>
        <authorList>
            <person name="Chen H."/>
        </authorList>
    </citation>
    <scope>NUCLEOTIDE SEQUENCE</scope>
    <source>
        <strain evidence="4">P2K</strain>
    </source>
</reference>